<evidence type="ECO:0000256" key="2">
    <source>
        <dbReference type="ARBA" id="ARBA00023012"/>
    </source>
</evidence>
<dbReference type="Pfam" id="PF00072">
    <property type="entry name" value="Response_reg"/>
    <property type="match status" value="1"/>
</dbReference>
<protein>
    <submittedName>
        <fullName evidence="7">PAS domain S-box-containing protein</fullName>
    </submittedName>
</protein>
<evidence type="ECO:0000256" key="3">
    <source>
        <dbReference type="PROSITE-ProRule" id="PRU00169"/>
    </source>
</evidence>
<evidence type="ECO:0000259" key="6">
    <source>
        <dbReference type="PROSITE" id="PS50110"/>
    </source>
</evidence>
<organism evidence="7 8">
    <name type="scientific">Modicisalibacter ilicicola DSM 19980</name>
    <dbReference type="NCBI Taxonomy" id="1121942"/>
    <lineage>
        <taxon>Bacteria</taxon>
        <taxon>Pseudomonadati</taxon>
        <taxon>Pseudomonadota</taxon>
        <taxon>Gammaproteobacteria</taxon>
        <taxon>Oceanospirillales</taxon>
        <taxon>Halomonadaceae</taxon>
        <taxon>Modicisalibacter</taxon>
    </lineage>
</organism>
<feature type="domain" description="Response regulatory" evidence="6">
    <location>
        <begin position="608"/>
        <end position="728"/>
    </location>
</feature>
<evidence type="ECO:0000256" key="4">
    <source>
        <dbReference type="SAM" id="MobiDB-lite"/>
    </source>
</evidence>
<evidence type="ECO:0000313" key="8">
    <source>
        <dbReference type="Proteomes" id="UP000184346"/>
    </source>
</evidence>
<dbReference type="EMBL" id="FQUJ01000002">
    <property type="protein sequence ID" value="SHE35270.1"/>
    <property type="molecule type" value="Genomic_DNA"/>
</dbReference>
<dbReference type="GO" id="GO:0000160">
    <property type="term" value="P:phosphorelay signal transduction system"/>
    <property type="evidence" value="ECO:0007669"/>
    <property type="project" value="UniProtKB-KW"/>
</dbReference>
<name>A0A1M4SSR5_9GAMM</name>
<dbReference type="SMART" id="SM00448">
    <property type="entry name" value="REC"/>
    <property type="match status" value="1"/>
</dbReference>
<dbReference type="OrthoDB" id="9800897at2"/>
<proteinExistence type="predicted"/>
<evidence type="ECO:0000256" key="1">
    <source>
        <dbReference type="ARBA" id="ARBA00022553"/>
    </source>
</evidence>
<dbReference type="InterPro" id="IPR001789">
    <property type="entry name" value="Sig_transdc_resp-reg_receiver"/>
</dbReference>
<feature type="region of interest" description="Disordered" evidence="4">
    <location>
        <begin position="585"/>
        <end position="604"/>
    </location>
</feature>
<feature type="transmembrane region" description="Helical" evidence="5">
    <location>
        <begin position="330"/>
        <end position="352"/>
    </location>
</feature>
<gene>
    <name evidence="7" type="ORF">SAMN02745148_00215</name>
</gene>
<keyword evidence="2" id="KW-0902">Two-component regulatory system</keyword>
<dbReference type="Proteomes" id="UP000184346">
    <property type="component" value="Unassembled WGS sequence"/>
</dbReference>
<feature type="transmembrane region" description="Helical" evidence="5">
    <location>
        <begin position="20"/>
        <end position="45"/>
    </location>
</feature>
<dbReference type="SUPFAM" id="SSF52172">
    <property type="entry name" value="CheY-like"/>
    <property type="match status" value="1"/>
</dbReference>
<feature type="modified residue" description="4-aspartylphosphate" evidence="3">
    <location>
        <position position="657"/>
    </location>
</feature>
<dbReference type="PANTHER" id="PTHR45339:SF1">
    <property type="entry name" value="HYBRID SIGNAL TRANSDUCTION HISTIDINE KINASE J"/>
    <property type="match status" value="1"/>
</dbReference>
<keyword evidence="8" id="KW-1185">Reference proteome</keyword>
<keyword evidence="5" id="KW-1133">Transmembrane helix</keyword>
<dbReference type="InterPro" id="IPR011006">
    <property type="entry name" value="CheY-like_superfamily"/>
</dbReference>
<dbReference type="PROSITE" id="PS50110">
    <property type="entry name" value="RESPONSE_REGULATORY"/>
    <property type="match status" value="1"/>
</dbReference>
<dbReference type="AlphaFoldDB" id="A0A1M4SSR5"/>
<dbReference type="InterPro" id="IPR035965">
    <property type="entry name" value="PAS-like_dom_sf"/>
</dbReference>
<dbReference type="PANTHER" id="PTHR45339">
    <property type="entry name" value="HYBRID SIGNAL TRANSDUCTION HISTIDINE KINASE J"/>
    <property type="match status" value="1"/>
</dbReference>
<sequence length="734" mass="82368">MMQGTRGKRKQRNVLSRRLLQAAGPLLVAEIGFSLICLAVGVWIWRDAEQRYRQELQRDLLQTHVVQANLIDQRLIEQQRHLRQLGRAVRRVLQTEMTATPLAPSAGDDGHRLGPEGVMALFGEVPASEDTAPPSRVRQLHRLEPLMNDLYLSDTLIERLYVALPQGLTALVPASRLALDTDRSEWQRYRFEVGESDDPVTPFRWHAAPQGPAGEAHLALQYDVMDLANERVAQLTLEFDDRRLARIIQEALGPDTEAWLLEAQGERLMGAESITLPASAGRRGVYTPSDDESLGSREASGQLVWMSLPTSGWRLVSRQASPGSVLPSGALLWVVLAWALGSLLMLGVLLLVMGQRARYWTRQLEAPASRVAGLARRVQALVPAWLIPSQHETPEPRHETSERLTARLDEELNALEASLALLRRQPRLFDLLETLDAPAMLTHHDRLVATNPAFERLVGHSHRELEGLNESLFLIAEDDADESMVRVKTADGHWRMMRRCLGDDEHGHGLTLLIDESESRYHAQQLSLARDRARQDSRLKSDYLALLRRELEALSVEVGRTAGLDERLRERGAMLLQLLDSLNEENGGKPSGGVVSQARPASETRSPRMLIVDDGPVNTALAHDMLSRHGLKVDTAAGGQEALDLSDRHFYDLVFMDIFMPPPDGIETTRRWRAREDADKEARRSVLVALTANASESDRERFFAAGMDDYLAKPYRPQALIDMIRRWLPEADIR</sequence>
<evidence type="ECO:0000313" key="7">
    <source>
        <dbReference type="EMBL" id="SHE35270.1"/>
    </source>
</evidence>
<dbReference type="SUPFAM" id="SSF55785">
    <property type="entry name" value="PYP-like sensor domain (PAS domain)"/>
    <property type="match status" value="1"/>
</dbReference>
<dbReference type="NCBIfam" id="TIGR00229">
    <property type="entry name" value="sensory_box"/>
    <property type="match status" value="1"/>
</dbReference>
<dbReference type="CDD" id="cd17546">
    <property type="entry name" value="REC_hyHK_CKI1_RcsC-like"/>
    <property type="match status" value="1"/>
</dbReference>
<reference evidence="7 8" key="1">
    <citation type="submission" date="2016-11" db="EMBL/GenBank/DDBJ databases">
        <authorList>
            <person name="Jaros S."/>
            <person name="Januszkiewicz K."/>
            <person name="Wedrychowicz H."/>
        </authorList>
    </citation>
    <scope>NUCLEOTIDE SEQUENCE [LARGE SCALE GENOMIC DNA]</scope>
    <source>
        <strain evidence="7 8">DSM 19980</strain>
    </source>
</reference>
<keyword evidence="5" id="KW-0812">Transmembrane</keyword>
<dbReference type="InterPro" id="IPR000014">
    <property type="entry name" value="PAS"/>
</dbReference>
<evidence type="ECO:0000256" key="5">
    <source>
        <dbReference type="SAM" id="Phobius"/>
    </source>
</evidence>
<accession>A0A1M4SSR5</accession>
<dbReference type="Gene3D" id="3.40.50.2300">
    <property type="match status" value="1"/>
</dbReference>
<dbReference type="STRING" id="1121942.SAMN02745148_00215"/>
<keyword evidence="1 3" id="KW-0597">Phosphoprotein</keyword>
<keyword evidence="5" id="KW-0472">Membrane</keyword>